<feature type="region of interest" description="Disordered" evidence="1">
    <location>
        <begin position="1"/>
        <end position="23"/>
    </location>
</feature>
<protein>
    <submittedName>
        <fullName evidence="2">Uncharacterized protein</fullName>
    </submittedName>
</protein>
<dbReference type="EMBL" id="JAHQIW010005936">
    <property type="protein sequence ID" value="KAJ1367516.1"/>
    <property type="molecule type" value="Genomic_DNA"/>
</dbReference>
<organism evidence="2 3">
    <name type="scientific">Parelaphostrongylus tenuis</name>
    <name type="common">Meningeal worm</name>
    <dbReference type="NCBI Taxonomy" id="148309"/>
    <lineage>
        <taxon>Eukaryota</taxon>
        <taxon>Metazoa</taxon>
        <taxon>Ecdysozoa</taxon>
        <taxon>Nematoda</taxon>
        <taxon>Chromadorea</taxon>
        <taxon>Rhabditida</taxon>
        <taxon>Rhabditina</taxon>
        <taxon>Rhabditomorpha</taxon>
        <taxon>Strongyloidea</taxon>
        <taxon>Metastrongylidae</taxon>
        <taxon>Parelaphostrongylus</taxon>
    </lineage>
</organism>
<reference evidence="2" key="1">
    <citation type="submission" date="2021-06" db="EMBL/GenBank/DDBJ databases">
        <title>Parelaphostrongylus tenuis whole genome reference sequence.</title>
        <authorList>
            <person name="Garwood T.J."/>
            <person name="Larsen P.A."/>
            <person name="Fountain-Jones N.M."/>
            <person name="Garbe J.R."/>
            <person name="Macchietto M.G."/>
            <person name="Kania S.A."/>
            <person name="Gerhold R.W."/>
            <person name="Richards J.E."/>
            <person name="Wolf T.M."/>
        </authorList>
    </citation>
    <scope>NUCLEOTIDE SEQUENCE</scope>
    <source>
        <strain evidence="2">MNPRO001-30</strain>
        <tissue evidence="2">Meninges</tissue>
    </source>
</reference>
<keyword evidence="3" id="KW-1185">Reference proteome</keyword>
<sequence length="81" mass="8782">MHVDHAADDRDHPDVAGGVHTKEAKEADRVADYLVVVRAGARAEEDDRAAAVSSQLQEATNSSTAQRSRSICESFACWELT</sequence>
<evidence type="ECO:0000256" key="1">
    <source>
        <dbReference type="SAM" id="MobiDB-lite"/>
    </source>
</evidence>
<accession>A0AAD5R0Z1</accession>
<dbReference type="Proteomes" id="UP001196413">
    <property type="component" value="Unassembled WGS sequence"/>
</dbReference>
<dbReference type="AlphaFoldDB" id="A0AAD5R0Z1"/>
<gene>
    <name evidence="2" type="ORF">KIN20_028447</name>
</gene>
<proteinExistence type="predicted"/>
<evidence type="ECO:0000313" key="2">
    <source>
        <dbReference type="EMBL" id="KAJ1367516.1"/>
    </source>
</evidence>
<name>A0AAD5R0Z1_PARTN</name>
<comment type="caution">
    <text evidence="2">The sequence shown here is derived from an EMBL/GenBank/DDBJ whole genome shotgun (WGS) entry which is preliminary data.</text>
</comment>
<evidence type="ECO:0000313" key="3">
    <source>
        <dbReference type="Proteomes" id="UP001196413"/>
    </source>
</evidence>